<protein>
    <submittedName>
        <fullName evidence="2">Uncharacterized protein</fullName>
    </submittedName>
</protein>
<evidence type="ECO:0000313" key="2">
    <source>
        <dbReference type="EMBL" id="KIP04587.1"/>
    </source>
</evidence>
<feature type="compositionally biased region" description="Pro residues" evidence="1">
    <location>
        <begin position="300"/>
        <end position="316"/>
    </location>
</feature>
<dbReference type="AlphaFoldDB" id="A0A0C3S3S4"/>
<sequence length="378" mass="40726">MHSLKLGGLSISTNVLKYPRLALGTSQKAAPTVSLSNTHVERDDHSFIPFPSVPIQCPGASNFRQDMEMSCSDVLDELPSSPPPEDWHLDLHRRHARSCLATSFVHRDGHALPAPSGYESDDGQNKTRTGVPLRKRKLAHKRVKVPSVTTCLPPRKKSKKTCKRQAADLQFTATLHRSLVTHLRAITSYTLTSREVSAPDDEPTLRTQDIMLVERLWKGLLDHGFQPAPLPSPPLLSASLAVESPFILSPARVDHVFQSEPQVEGVPGLPTPPPSPYRPSVPIPIPSKASSALVERGANTPPPRGGNALPTPPTTPPQAGAPVLAMPQLVASLILRHRERSAARPRSSSACSAGVRAERGRSPLSTFVLASVPPCASA</sequence>
<keyword evidence="3" id="KW-1185">Reference proteome</keyword>
<reference evidence="2 3" key="1">
    <citation type="journal article" date="2014" name="PLoS Genet.">
        <title>Analysis of the Phlebiopsis gigantea genome, transcriptome and secretome provides insight into its pioneer colonization strategies of wood.</title>
        <authorList>
            <person name="Hori C."/>
            <person name="Ishida T."/>
            <person name="Igarashi K."/>
            <person name="Samejima M."/>
            <person name="Suzuki H."/>
            <person name="Master E."/>
            <person name="Ferreira P."/>
            <person name="Ruiz-Duenas F.J."/>
            <person name="Held B."/>
            <person name="Canessa P."/>
            <person name="Larrondo L.F."/>
            <person name="Schmoll M."/>
            <person name="Druzhinina I.S."/>
            <person name="Kubicek C.P."/>
            <person name="Gaskell J.A."/>
            <person name="Kersten P."/>
            <person name="St John F."/>
            <person name="Glasner J."/>
            <person name="Sabat G."/>
            <person name="Splinter BonDurant S."/>
            <person name="Syed K."/>
            <person name="Yadav J."/>
            <person name="Mgbeahuruike A.C."/>
            <person name="Kovalchuk A."/>
            <person name="Asiegbu F.O."/>
            <person name="Lackner G."/>
            <person name="Hoffmeister D."/>
            <person name="Rencoret J."/>
            <person name="Gutierrez A."/>
            <person name="Sun H."/>
            <person name="Lindquist E."/>
            <person name="Barry K."/>
            <person name="Riley R."/>
            <person name="Grigoriev I.V."/>
            <person name="Henrissat B."/>
            <person name="Kues U."/>
            <person name="Berka R.M."/>
            <person name="Martinez A.T."/>
            <person name="Covert S.F."/>
            <person name="Blanchette R.A."/>
            <person name="Cullen D."/>
        </authorList>
    </citation>
    <scope>NUCLEOTIDE SEQUENCE [LARGE SCALE GENOMIC DNA]</scope>
    <source>
        <strain evidence="2 3">11061_1 CR5-6</strain>
    </source>
</reference>
<evidence type="ECO:0000256" key="1">
    <source>
        <dbReference type="SAM" id="MobiDB-lite"/>
    </source>
</evidence>
<feature type="compositionally biased region" description="Pro residues" evidence="1">
    <location>
        <begin position="269"/>
        <end position="285"/>
    </location>
</feature>
<dbReference type="HOGENOM" id="CLU_731798_0_0_1"/>
<dbReference type="OrthoDB" id="3228154at2759"/>
<dbReference type="Proteomes" id="UP000053257">
    <property type="component" value="Unassembled WGS sequence"/>
</dbReference>
<feature type="region of interest" description="Disordered" evidence="1">
    <location>
        <begin position="262"/>
        <end position="321"/>
    </location>
</feature>
<accession>A0A0C3S3S4</accession>
<organism evidence="2 3">
    <name type="scientific">Phlebiopsis gigantea (strain 11061_1 CR5-6)</name>
    <name type="common">White-rot fungus</name>
    <name type="synonym">Peniophora gigantea</name>
    <dbReference type="NCBI Taxonomy" id="745531"/>
    <lineage>
        <taxon>Eukaryota</taxon>
        <taxon>Fungi</taxon>
        <taxon>Dikarya</taxon>
        <taxon>Basidiomycota</taxon>
        <taxon>Agaricomycotina</taxon>
        <taxon>Agaricomycetes</taxon>
        <taxon>Polyporales</taxon>
        <taxon>Phanerochaetaceae</taxon>
        <taxon>Phlebiopsis</taxon>
    </lineage>
</organism>
<evidence type="ECO:0000313" key="3">
    <source>
        <dbReference type="Proteomes" id="UP000053257"/>
    </source>
</evidence>
<feature type="compositionally biased region" description="Low complexity" evidence="1">
    <location>
        <begin position="344"/>
        <end position="353"/>
    </location>
</feature>
<dbReference type="EMBL" id="KN840569">
    <property type="protein sequence ID" value="KIP04587.1"/>
    <property type="molecule type" value="Genomic_DNA"/>
</dbReference>
<feature type="region of interest" description="Disordered" evidence="1">
    <location>
        <begin position="339"/>
        <end position="362"/>
    </location>
</feature>
<proteinExistence type="predicted"/>
<name>A0A0C3S3S4_PHLG1</name>
<feature type="region of interest" description="Disordered" evidence="1">
    <location>
        <begin position="111"/>
        <end position="130"/>
    </location>
</feature>
<gene>
    <name evidence="2" type="ORF">PHLGIDRAFT_189632</name>
</gene>